<accession>A0A5B7GA40</accession>
<protein>
    <submittedName>
        <fullName evidence="1">Uncharacterized protein</fullName>
    </submittedName>
</protein>
<gene>
    <name evidence="1" type="ORF">E2C01_049676</name>
</gene>
<evidence type="ECO:0000313" key="1">
    <source>
        <dbReference type="EMBL" id="MPC55732.1"/>
    </source>
</evidence>
<evidence type="ECO:0000313" key="2">
    <source>
        <dbReference type="Proteomes" id="UP000324222"/>
    </source>
</evidence>
<sequence length="67" mass="7998">MLAWSYLTVHGFWPTIIQKAKASANRPQLFVILLLHRPHYGARWRHVQLLQLFNVVVQVDRLLYMEL</sequence>
<comment type="caution">
    <text evidence="1">The sequence shown here is derived from an EMBL/GenBank/DDBJ whole genome shotgun (WGS) entry which is preliminary data.</text>
</comment>
<proteinExistence type="predicted"/>
<keyword evidence="2" id="KW-1185">Reference proteome</keyword>
<organism evidence="1 2">
    <name type="scientific">Portunus trituberculatus</name>
    <name type="common">Swimming crab</name>
    <name type="synonym">Neptunus trituberculatus</name>
    <dbReference type="NCBI Taxonomy" id="210409"/>
    <lineage>
        <taxon>Eukaryota</taxon>
        <taxon>Metazoa</taxon>
        <taxon>Ecdysozoa</taxon>
        <taxon>Arthropoda</taxon>
        <taxon>Crustacea</taxon>
        <taxon>Multicrustacea</taxon>
        <taxon>Malacostraca</taxon>
        <taxon>Eumalacostraca</taxon>
        <taxon>Eucarida</taxon>
        <taxon>Decapoda</taxon>
        <taxon>Pleocyemata</taxon>
        <taxon>Brachyura</taxon>
        <taxon>Eubrachyura</taxon>
        <taxon>Portunoidea</taxon>
        <taxon>Portunidae</taxon>
        <taxon>Portuninae</taxon>
        <taxon>Portunus</taxon>
    </lineage>
</organism>
<dbReference type="Proteomes" id="UP000324222">
    <property type="component" value="Unassembled WGS sequence"/>
</dbReference>
<dbReference type="EMBL" id="VSRR010013399">
    <property type="protein sequence ID" value="MPC55732.1"/>
    <property type="molecule type" value="Genomic_DNA"/>
</dbReference>
<dbReference type="AlphaFoldDB" id="A0A5B7GA40"/>
<reference evidence="1 2" key="1">
    <citation type="submission" date="2019-05" db="EMBL/GenBank/DDBJ databases">
        <title>Another draft genome of Portunus trituberculatus and its Hox gene families provides insights of decapod evolution.</title>
        <authorList>
            <person name="Jeong J.-H."/>
            <person name="Song I."/>
            <person name="Kim S."/>
            <person name="Choi T."/>
            <person name="Kim D."/>
            <person name="Ryu S."/>
            <person name="Kim W."/>
        </authorList>
    </citation>
    <scope>NUCLEOTIDE SEQUENCE [LARGE SCALE GENOMIC DNA]</scope>
    <source>
        <tissue evidence="1">Muscle</tissue>
    </source>
</reference>
<name>A0A5B7GA40_PORTR</name>